<protein>
    <submittedName>
        <fullName evidence="1">Uncharacterized protein</fullName>
    </submittedName>
</protein>
<gene>
    <name evidence="1" type="ORF">SULPSESMR1_02713</name>
</gene>
<keyword evidence="2" id="KW-1185">Reference proteome</keyword>
<proteinExistence type="predicted"/>
<sequence>MLPECWGAFTALRRASQQSGVYSWARWKCINQLLLSRIFCWFRPGIAVNVTSVVSGSGQEQTFLLKKTP</sequence>
<organism evidence="1 2">
    <name type="scientific">Pseudosulfitobacter pseudonitzschiae</name>
    <dbReference type="NCBI Taxonomy" id="1402135"/>
    <lineage>
        <taxon>Bacteria</taxon>
        <taxon>Pseudomonadati</taxon>
        <taxon>Pseudomonadota</taxon>
        <taxon>Alphaproteobacteria</taxon>
        <taxon>Rhodobacterales</taxon>
        <taxon>Roseobacteraceae</taxon>
        <taxon>Pseudosulfitobacter</taxon>
    </lineage>
</organism>
<accession>A0A221K3C2</accession>
<dbReference type="AlphaFoldDB" id="A0A221K3C2"/>
<name>A0A221K3C2_9RHOB</name>
<reference evidence="1 2" key="1">
    <citation type="submission" date="2017-07" db="EMBL/GenBank/DDBJ databases">
        <title>Genome Sequence of Sulfitobacter pseudonitzschiae Strain SMR1 Isolated from a culture of the Diatom Skeletonema marinoi.</title>
        <authorList>
            <person name="Topel M."/>
            <person name="Pinder M.I.M."/>
            <person name="Johansson O.N."/>
            <person name="Kourtchenko O."/>
            <person name="Godhe A."/>
            <person name="Clarke A.K."/>
        </authorList>
    </citation>
    <scope>NUCLEOTIDE SEQUENCE [LARGE SCALE GENOMIC DNA]</scope>
    <source>
        <strain evidence="1 2">SMR1</strain>
    </source>
</reference>
<dbReference type="Proteomes" id="UP000199754">
    <property type="component" value="Chromosome"/>
</dbReference>
<dbReference type="KEGG" id="spse:SULPSESMR1_02713"/>
<evidence type="ECO:0000313" key="1">
    <source>
        <dbReference type="EMBL" id="ASM73508.1"/>
    </source>
</evidence>
<dbReference type="EMBL" id="CP022415">
    <property type="protein sequence ID" value="ASM73508.1"/>
    <property type="molecule type" value="Genomic_DNA"/>
</dbReference>
<evidence type="ECO:0000313" key="2">
    <source>
        <dbReference type="Proteomes" id="UP000199754"/>
    </source>
</evidence>